<name>A0A1H0E5Q4_9PSED</name>
<accession>A0A1H0E5Q4</accession>
<protein>
    <recommendedName>
        <fullName evidence="3">Methyltransferase domain-containing protein</fullName>
    </recommendedName>
</protein>
<keyword evidence="2" id="KW-1185">Reference proteome</keyword>
<dbReference type="Gene3D" id="2.20.25.110">
    <property type="entry name" value="S-adenosyl-L-methionine-dependent methyltransferases"/>
    <property type="match status" value="1"/>
</dbReference>
<dbReference type="SUPFAM" id="SSF53335">
    <property type="entry name" value="S-adenosyl-L-methionine-dependent methyltransferases"/>
    <property type="match status" value="1"/>
</dbReference>
<dbReference type="Gene3D" id="3.40.50.150">
    <property type="entry name" value="Vaccinia Virus protein VP39"/>
    <property type="match status" value="1"/>
</dbReference>
<evidence type="ECO:0000313" key="2">
    <source>
        <dbReference type="Proteomes" id="UP000242957"/>
    </source>
</evidence>
<dbReference type="Proteomes" id="UP000242957">
    <property type="component" value="Unassembled WGS sequence"/>
</dbReference>
<dbReference type="STRING" id="198616.SAMN05216193_10549"/>
<evidence type="ECO:0000313" key="1">
    <source>
        <dbReference type="EMBL" id="SDN77702.1"/>
    </source>
</evidence>
<dbReference type="InterPro" id="IPR029063">
    <property type="entry name" value="SAM-dependent_MTases_sf"/>
</dbReference>
<sequence>MAGFQVDEPLDLITCFLYSIHYNAGLEQLRACLASVHGALEDNGVFCFNAVDKLQPHFEVQVFEHDYERITPWGGTSGNALFVCVKR</sequence>
<dbReference type="AlphaFoldDB" id="A0A1H0E5Q4"/>
<gene>
    <name evidence="1" type="ORF">SAMN05216193_10549</name>
</gene>
<evidence type="ECO:0008006" key="3">
    <source>
        <dbReference type="Google" id="ProtNLM"/>
    </source>
</evidence>
<reference evidence="2" key="1">
    <citation type="submission" date="2016-10" db="EMBL/GenBank/DDBJ databases">
        <authorList>
            <person name="Varghese N."/>
            <person name="Submissions S."/>
        </authorList>
    </citation>
    <scope>NUCLEOTIDE SEQUENCE [LARGE SCALE GENOMIC DNA]</scope>
    <source>
        <strain evidence="2">JCM 21621</strain>
    </source>
</reference>
<organism evidence="1 2">
    <name type="scientific">Pseudomonas jinjuensis</name>
    <dbReference type="NCBI Taxonomy" id="198616"/>
    <lineage>
        <taxon>Bacteria</taxon>
        <taxon>Pseudomonadati</taxon>
        <taxon>Pseudomonadota</taxon>
        <taxon>Gammaproteobacteria</taxon>
        <taxon>Pseudomonadales</taxon>
        <taxon>Pseudomonadaceae</taxon>
        <taxon>Pseudomonas</taxon>
    </lineage>
</organism>
<dbReference type="EMBL" id="FNIJ01000005">
    <property type="protein sequence ID" value="SDN77702.1"/>
    <property type="molecule type" value="Genomic_DNA"/>
</dbReference>
<proteinExistence type="predicted"/>